<accession>A0A6J6XN25</accession>
<dbReference type="InterPro" id="IPR016195">
    <property type="entry name" value="Pol/histidinol_Pase-like"/>
</dbReference>
<dbReference type="EMBL" id="CAFBQZ010000019">
    <property type="protein sequence ID" value="CAB5071326.1"/>
    <property type="molecule type" value="Genomic_DNA"/>
</dbReference>
<organism evidence="12">
    <name type="scientific">freshwater metagenome</name>
    <dbReference type="NCBI Taxonomy" id="449393"/>
    <lineage>
        <taxon>unclassified sequences</taxon>
        <taxon>metagenomes</taxon>
        <taxon>ecological metagenomes</taxon>
    </lineage>
</organism>
<evidence type="ECO:0000256" key="3">
    <source>
        <dbReference type="ARBA" id="ARBA00022679"/>
    </source>
</evidence>
<gene>
    <name evidence="11" type="ORF">UFOPK1773_00819</name>
    <name evidence="12" type="ORF">UFOPK3056_00218</name>
    <name evidence="13" type="ORF">UFOPK4074_00028</name>
    <name evidence="14" type="ORF">UFOPK4372_00419</name>
</gene>
<evidence type="ECO:0000256" key="4">
    <source>
        <dbReference type="ARBA" id="ARBA00022695"/>
    </source>
</evidence>
<dbReference type="GO" id="GO:0003887">
    <property type="term" value="F:DNA-directed DNA polymerase activity"/>
    <property type="evidence" value="ECO:0007669"/>
    <property type="project" value="UniProtKB-KW"/>
</dbReference>
<dbReference type="EC" id="2.7.7.7" evidence="1"/>
<keyword evidence="6" id="KW-0227">DNA damage</keyword>
<dbReference type="Gene3D" id="3.20.20.140">
    <property type="entry name" value="Metal-dependent hydrolases"/>
    <property type="match status" value="1"/>
</dbReference>
<dbReference type="PANTHER" id="PTHR32294:SF4">
    <property type="entry name" value="ERROR-PRONE DNA POLYMERASE"/>
    <property type="match status" value="1"/>
</dbReference>
<name>A0A6J6XN25_9ZZZZ</name>
<evidence type="ECO:0000256" key="8">
    <source>
        <dbReference type="ARBA" id="ARBA00023204"/>
    </source>
</evidence>
<dbReference type="CDD" id="cd04485">
    <property type="entry name" value="DnaE_OBF"/>
    <property type="match status" value="1"/>
</dbReference>
<dbReference type="Pfam" id="PF02811">
    <property type="entry name" value="PHP"/>
    <property type="match status" value="1"/>
</dbReference>
<dbReference type="SMART" id="SM00481">
    <property type="entry name" value="POLIIIAc"/>
    <property type="match status" value="1"/>
</dbReference>
<keyword evidence="8" id="KW-0234">DNA repair</keyword>
<dbReference type="NCBIfam" id="TIGR00594">
    <property type="entry name" value="polc"/>
    <property type="match status" value="1"/>
</dbReference>
<evidence type="ECO:0000313" key="13">
    <source>
        <dbReference type="EMBL" id="CAB5001522.1"/>
    </source>
</evidence>
<dbReference type="GO" id="GO:0008408">
    <property type="term" value="F:3'-5' exonuclease activity"/>
    <property type="evidence" value="ECO:0007669"/>
    <property type="project" value="InterPro"/>
</dbReference>
<dbReference type="AlphaFoldDB" id="A0A6J6XN25"/>
<keyword evidence="3" id="KW-0808">Transferase</keyword>
<evidence type="ECO:0000256" key="5">
    <source>
        <dbReference type="ARBA" id="ARBA00022705"/>
    </source>
</evidence>
<dbReference type="InterPro" id="IPR004805">
    <property type="entry name" value="DnaE2/DnaE/PolC"/>
</dbReference>
<evidence type="ECO:0000256" key="7">
    <source>
        <dbReference type="ARBA" id="ARBA00022932"/>
    </source>
</evidence>
<dbReference type="PANTHER" id="PTHR32294">
    <property type="entry name" value="DNA POLYMERASE III SUBUNIT ALPHA"/>
    <property type="match status" value="1"/>
</dbReference>
<dbReference type="InterPro" id="IPR004013">
    <property type="entry name" value="PHP_dom"/>
</dbReference>
<feature type="domain" description="Polymerase/histidinol phosphatase N-terminal" evidence="10">
    <location>
        <begin position="10"/>
        <end position="77"/>
    </location>
</feature>
<evidence type="ECO:0000256" key="6">
    <source>
        <dbReference type="ARBA" id="ARBA00022763"/>
    </source>
</evidence>
<keyword evidence="2" id="KW-0963">Cytoplasm</keyword>
<comment type="catalytic activity">
    <reaction evidence="9">
        <text>DNA(n) + a 2'-deoxyribonucleoside 5'-triphosphate = DNA(n+1) + diphosphate</text>
        <dbReference type="Rhea" id="RHEA:22508"/>
        <dbReference type="Rhea" id="RHEA-COMP:17339"/>
        <dbReference type="Rhea" id="RHEA-COMP:17340"/>
        <dbReference type="ChEBI" id="CHEBI:33019"/>
        <dbReference type="ChEBI" id="CHEBI:61560"/>
        <dbReference type="ChEBI" id="CHEBI:173112"/>
        <dbReference type="EC" id="2.7.7.7"/>
    </reaction>
</comment>
<dbReference type="GO" id="GO:0006260">
    <property type="term" value="P:DNA replication"/>
    <property type="evidence" value="ECO:0007669"/>
    <property type="project" value="UniProtKB-KW"/>
</dbReference>
<evidence type="ECO:0000259" key="10">
    <source>
        <dbReference type="SMART" id="SM00481"/>
    </source>
</evidence>
<dbReference type="InterPro" id="IPR041931">
    <property type="entry name" value="DNA_pol3_alpha_thumb_dom"/>
</dbReference>
<dbReference type="Gene3D" id="1.10.10.1600">
    <property type="entry name" value="Bacterial DNA polymerase III alpha subunit, thumb domain"/>
    <property type="match status" value="1"/>
</dbReference>
<evidence type="ECO:0000256" key="1">
    <source>
        <dbReference type="ARBA" id="ARBA00012417"/>
    </source>
</evidence>
<evidence type="ECO:0000313" key="12">
    <source>
        <dbReference type="EMBL" id="CAB4796548.1"/>
    </source>
</evidence>
<keyword evidence="4" id="KW-0548">Nucleotidyltransferase</keyword>
<proteinExistence type="predicted"/>
<dbReference type="Pfam" id="PF07733">
    <property type="entry name" value="DNA_pol3_alpha"/>
    <property type="match status" value="1"/>
</dbReference>
<evidence type="ECO:0000256" key="9">
    <source>
        <dbReference type="ARBA" id="ARBA00049244"/>
    </source>
</evidence>
<evidence type="ECO:0000256" key="2">
    <source>
        <dbReference type="ARBA" id="ARBA00022490"/>
    </source>
</evidence>
<sequence>MRSTSMNTFIHLRTHSAYSFKYGTTQPRDLVARASEYQMPALALTDRDGLAGAIRFAQSCVDYGVAPIIGINIAIDLESTLFTKEAKNLPRITLLAHGDGGWSSLCRLVSSLHTYQPSRQTFNQSSHHGNGVLQRSTTPILTLDFLDRFSEYSTNLLALHGPESSVGIALGRRRPDIARQTFAQLREYFAANAIECVSHLIAGDGPRSSTHAGRSLAFARDNDIDAVITNAVRMREREDAPIADILDSARQLTPLHARHIERKNAEAFLKSTQEMFAVAQEIAHVAGERNPSQLLATTQEWAERAILSPTRDIGLGGIHLPEPSVVGASSQKEMQSLLRQRSQAGMNWRYSDSATIAKAHERLDEELATVATLGYESYFLTVADISGMARSAGIRVAARGSGAGSLICHLLGISGVDPLRHGLLMERFCSPLRRALPDIDIDVESARRLEIYDLVFKRYGDPQWSNPGNLSRCATVAMVDTYRARHAIRDTGAALGMSGMEIDLIAKSLPHVRARHISKALANLPELQGLNLSSSLTAMVLAMAERLDGLPRHLAMHPCAIVLSDSGFLDRVPLQVNASGYPMVEFDKDDVEAVGLLKLDILGVRMQSTIAYAVSEIERTENKVIDIDAVALDDGPTFDLIKSTRTLGIFQVESPGQRELVGKLAPETFADLIVDISLFRPGPVKSDMISPFLSARHGWSQAQIIHPDLYETLHETQGVVVFHEQVMKIISIMTGISLAEADEKRRALGEPENQQEICDWFYPSALARGYDQAVVSQIWEVLRAFASFGFCKAHAAAFALPTYQSAWLKAHHPAAFVAGVLTHDPGMYPKRLILDDARQMGVTILGLDVNASSASYRVEEVDAQSARTPVALIDTRSTGVSLVSPDARGQGIRISFADVAGISGGEVESIIAGQPYADLGDFYLRSGASFPTTERLILIGAFDLLHKIGSSEKKTNRRDLLLHLNDLHRSPDRSPGGAQLHFGFAPPSLIPSGLPDLHDYERVRHEVKYLGMEISHHMLEFYATFLNEIGAVKSSDLLSQRSNASVLVAGVKVALQTPPVRSGKRVLFLTIDDGYGCNDLTFFTDVQKEYAGVLFNSSLFLARGHVRRTGPRGVSLRATGAWELRAAYEKWLASRSTLVT</sequence>
<dbReference type="InterPro" id="IPR040982">
    <property type="entry name" value="DNA_pol3_finger"/>
</dbReference>
<dbReference type="InterPro" id="IPR029460">
    <property type="entry name" value="DNAPol_HHH"/>
</dbReference>
<dbReference type="InterPro" id="IPR011708">
    <property type="entry name" value="DNA_pol3_alpha_NTPase_dom"/>
</dbReference>
<dbReference type="Pfam" id="PF14579">
    <property type="entry name" value="HHH_6"/>
    <property type="match status" value="1"/>
</dbReference>
<dbReference type="InterPro" id="IPR003141">
    <property type="entry name" value="Pol/His_phosphatase_N"/>
</dbReference>
<dbReference type="SUPFAM" id="SSF89550">
    <property type="entry name" value="PHP domain-like"/>
    <property type="match status" value="1"/>
</dbReference>
<dbReference type="EMBL" id="CAFBPG010000001">
    <property type="protein sequence ID" value="CAB5001522.1"/>
    <property type="molecule type" value="Genomic_DNA"/>
</dbReference>
<keyword evidence="7" id="KW-0239">DNA-directed DNA polymerase</keyword>
<dbReference type="Pfam" id="PF17657">
    <property type="entry name" value="DNA_pol3_finger"/>
    <property type="match status" value="1"/>
</dbReference>
<evidence type="ECO:0000313" key="14">
    <source>
        <dbReference type="EMBL" id="CAB5071326.1"/>
    </source>
</evidence>
<dbReference type="EMBL" id="CAEZUA010000050">
    <property type="protein sequence ID" value="CAB4590690.1"/>
    <property type="molecule type" value="Genomic_DNA"/>
</dbReference>
<dbReference type="EMBL" id="CAFAAR010000009">
    <property type="protein sequence ID" value="CAB4796548.1"/>
    <property type="molecule type" value="Genomic_DNA"/>
</dbReference>
<reference evidence="12" key="1">
    <citation type="submission" date="2020-05" db="EMBL/GenBank/DDBJ databases">
        <authorList>
            <person name="Chiriac C."/>
            <person name="Salcher M."/>
            <person name="Ghai R."/>
            <person name="Kavagutti S V."/>
        </authorList>
    </citation>
    <scope>NUCLEOTIDE SEQUENCE</scope>
</reference>
<dbReference type="GO" id="GO:0006281">
    <property type="term" value="P:DNA repair"/>
    <property type="evidence" value="ECO:0007669"/>
    <property type="project" value="UniProtKB-KW"/>
</dbReference>
<keyword evidence="5" id="KW-0235">DNA replication</keyword>
<evidence type="ECO:0000313" key="11">
    <source>
        <dbReference type="EMBL" id="CAB4590690.1"/>
    </source>
</evidence>
<protein>
    <recommendedName>
        <fullName evidence="1">DNA-directed DNA polymerase</fullName>
        <ecNumber evidence="1">2.7.7.7</ecNumber>
    </recommendedName>
</protein>